<sequence>VAISNRFQGGKVFGLLKVGQEKRLVKINQEFLCAQKLPERLAAFKEKYKGKIDLMSLKRMREKLGVPNTHLEMKMISEVTGGLSDTISYRDFANMLLGKRSAVFKLVMMFEGSSPKPPGAPLERDIARLT</sequence>
<dbReference type="InterPro" id="IPR049025">
    <property type="entry name" value="AIF-1_EF_pair"/>
</dbReference>
<organism evidence="5 6">
    <name type="scientific">Nannospalax galili</name>
    <name type="common">Northern Israeli blind subterranean mole rat</name>
    <name type="synonym">Spalax galili</name>
    <dbReference type="NCBI Taxonomy" id="1026970"/>
    <lineage>
        <taxon>Eukaryota</taxon>
        <taxon>Metazoa</taxon>
        <taxon>Chordata</taxon>
        <taxon>Craniata</taxon>
        <taxon>Vertebrata</taxon>
        <taxon>Euteleostomi</taxon>
        <taxon>Mammalia</taxon>
        <taxon>Eutheria</taxon>
        <taxon>Euarchontoglires</taxon>
        <taxon>Glires</taxon>
        <taxon>Rodentia</taxon>
        <taxon>Myomorpha</taxon>
        <taxon>Muroidea</taxon>
        <taxon>Spalacidae</taxon>
        <taxon>Spalacinae</taxon>
        <taxon>Nannospalax</taxon>
    </lineage>
</organism>
<reference evidence="5" key="2">
    <citation type="submission" date="2025-09" db="UniProtKB">
        <authorList>
            <consortium name="Ensembl"/>
        </authorList>
    </citation>
    <scope>IDENTIFICATION</scope>
</reference>
<reference evidence="5" key="1">
    <citation type="submission" date="2025-08" db="UniProtKB">
        <authorList>
            <consortium name="Ensembl"/>
        </authorList>
    </citation>
    <scope>IDENTIFICATION</scope>
</reference>
<evidence type="ECO:0000256" key="3">
    <source>
        <dbReference type="ARBA" id="ARBA00022837"/>
    </source>
</evidence>
<dbReference type="Proteomes" id="UP000694381">
    <property type="component" value="Unassembled WGS sequence"/>
</dbReference>
<dbReference type="SUPFAM" id="SSF47473">
    <property type="entry name" value="EF-hand"/>
    <property type="match status" value="1"/>
</dbReference>
<protein>
    <recommendedName>
        <fullName evidence="4">Allograft inflammatory factor 1-like EF-hand domain-containing protein</fullName>
    </recommendedName>
</protein>
<dbReference type="PANTHER" id="PTHR10356:SF5">
    <property type="entry name" value="ALLOGRAFT INFLAMMATORY FACTOR 1-LIKE"/>
    <property type="match status" value="1"/>
</dbReference>
<dbReference type="Ensembl" id="ENSNGAT00000019100.1">
    <property type="protein sequence ID" value="ENSNGAP00000013520.1"/>
    <property type="gene ID" value="ENSNGAG00000015072.1"/>
</dbReference>
<dbReference type="GO" id="GO:0005509">
    <property type="term" value="F:calcium ion binding"/>
    <property type="evidence" value="ECO:0007669"/>
    <property type="project" value="TreeGrafter"/>
</dbReference>
<name>A0A8C6R7A2_NANGA</name>
<dbReference type="Pfam" id="PF21008">
    <property type="entry name" value="AIF-1"/>
    <property type="match status" value="1"/>
</dbReference>
<dbReference type="Gene3D" id="1.10.238.10">
    <property type="entry name" value="EF-hand"/>
    <property type="match status" value="1"/>
</dbReference>
<dbReference type="GO" id="GO:0005884">
    <property type="term" value="C:actin filament"/>
    <property type="evidence" value="ECO:0007669"/>
    <property type="project" value="TreeGrafter"/>
</dbReference>
<evidence type="ECO:0000256" key="1">
    <source>
        <dbReference type="ARBA" id="ARBA00022723"/>
    </source>
</evidence>
<dbReference type="InterPro" id="IPR011992">
    <property type="entry name" value="EF-hand-dom_pair"/>
</dbReference>
<keyword evidence="3" id="KW-0106">Calcium</keyword>
<dbReference type="AlphaFoldDB" id="A0A8C6R7A2"/>
<dbReference type="GO" id="GO:0051015">
    <property type="term" value="F:actin filament binding"/>
    <property type="evidence" value="ECO:0007669"/>
    <property type="project" value="TreeGrafter"/>
</dbReference>
<evidence type="ECO:0000259" key="4">
    <source>
        <dbReference type="Pfam" id="PF21008"/>
    </source>
</evidence>
<keyword evidence="2" id="KW-0677">Repeat</keyword>
<dbReference type="OMA" id="NYNEFIE"/>
<dbReference type="GO" id="GO:0032587">
    <property type="term" value="C:ruffle membrane"/>
    <property type="evidence" value="ECO:0007669"/>
    <property type="project" value="TreeGrafter"/>
</dbReference>
<dbReference type="InterPro" id="IPR042433">
    <property type="entry name" value="AIF1/AIF1L"/>
</dbReference>
<evidence type="ECO:0000256" key="2">
    <source>
        <dbReference type="ARBA" id="ARBA00022737"/>
    </source>
</evidence>
<dbReference type="PANTHER" id="PTHR10356">
    <property type="entry name" value="ALLOGRAFT INFLAMMATORY FACTOR-1"/>
    <property type="match status" value="1"/>
</dbReference>
<dbReference type="GO" id="GO:0051017">
    <property type="term" value="P:actin filament bundle assembly"/>
    <property type="evidence" value="ECO:0007669"/>
    <property type="project" value="TreeGrafter"/>
</dbReference>
<evidence type="ECO:0000313" key="5">
    <source>
        <dbReference type="Ensembl" id="ENSNGAP00000013520.1"/>
    </source>
</evidence>
<dbReference type="GO" id="GO:0097178">
    <property type="term" value="P:ruffle assembly"/>
    <property type="evidence" value="ECO:0007669"/>
    <property type="project" value="TreeGrafter"/>
</dbReference>
<accession>A0A8C6R7A2</accession>
<evidence type="ECO:0000313" key="6">
    <source>
        <dbReference type="Proteomes" id="UP000694381"/>
    </source>
</evidence>
<proteinExistence type="predicted"/>
<keyword evidence="6" id="KW-1185">Reference proteome</keyword>
<dbReference type="GeneTree" id="ENSGT00390000013846"/>
<feature type="domain" description="Allograft inflammatory factor 1-like EF-hand" evidence="4">
    <location>
        <begin position="8"/>
        <end position="129"/>
    </location>
</feature>
<keyword evidence="1" id="KW-0479">Metal-binding</keyword>